<dbReference type="GO" id="GO:0006797">
    <property type="term" value="P:polyphosphate metabolic process"/>
    <property type="evidence" value="ECO:0007669"/>
    <property type="project" value="InterPro"/>
</dbReference>
<evidence type="ECO:0000256" key="2">
    <source>
        <dbReference type="ARBA" id="ARBA00022777"/>
    </source>
</evidence>
<evidence type="ECO:0000313" key="5">
    <source>
        <dbReference type="Proteomes" id="UP000199103"/>
    </source>
</evidence>
<dbReference type="PANTHER" id="PTHR34383">
    <property type="entry name" value="POLYPHOSPHATE:AMP PHOSPHOTRANSFERASE-RELATED"/>
    <property type="match status" value="1"/>
</dbReference>
<dbReference type="InterPro" id="IPR022488">
    <property type="entry name" value="PPK2-related"/>
</dbReference>
<dbReference type="Pfam" id="PF03976">
    <property type="entry name" value="PPK2"/>
    <property type="match status" value="1"/>
</dbReference>
<dbReference type="InterPro" id="IPR022300">
    <property type="entry name" value="PPK2-rel_1"/>
</dbReference>
<dbReference type="PANTHER" id="PTHR34383:SF3">
    <property type="entry name" value="POLYPHOSPHATE:AMP PHOSPHOTRANSFERASE"/>
    <property type="match status" value="1"/>
</dbReference>
<dbReference type="Gene3D" id="3.40.50.300">
    <property type="entry name" value="P-loop containing nucleotide triphosphate hydrolases"/>
    <property type="match status" value="1"/>
</dbReference>
<reference evidence="4 5" key="1">
    <citation type="submission" date="2016-10" db="EMBL/GenBank/DDBJ databases">
        <authorList>
            <person name="de Groot N.N."/>
        </authorList>
    </citation>
    <scope>NUCLEOTIDE SEQUENCE [LARGE SCALE GENOMIC DNA]</scope>
    <source>
        <strain evidence="4 5">DSM 21800</strain>
    </source>
</reference>
<dbReference type="STRING" id="630515.SAMN04489812_1676"/>
<dbReference type="NCBIfam" id="TIGR03709">
    <property type="entry name" value="PPK2_rel_1"/>
    <property type="match status" value="1"/>
</dbReference>
<proteinExistence type="predicted"/>
<name>A0A1H1RK23_9ACTN</name>
<dbReference type="RefSeq" id="WP_091522844.1">
    <property type="nucleotide sequence ID" value="NZ_LT629772.1"/>
</dbReference>
<keyword evidence="5" id="KW-1185">Reference proteome</keyword>
<gene>
    <name evidence="4" type="ORF">SAMN04489812_1676</name>
</gene>
<dbReference type="InterPro" id="IPR016898">
    <property type="entry name" value="Polyphosphate_phosphotransfera"/>
</dbReference>
<dbReference type="EMBL" id="LT629772">
    <property type="protein sequence ID" value="SDS36032.1"/>
    <property type="molecule type" value="Genomic_DNA"/>
</dbReference>
<sequence length="283" mass="32038">MAKKDLRKLLGVRPVDGVVDLADHPARDIPAGPDSKKDALAELTDLGGELADLQERLYAAGTDGDRRRVLLVLQGMDTSGKGGVIEHVVGLVGPAGTHIRSFKKPTAEELEHDFLWRIRNAVPGPGMIGVFDRSHYEDVLITVVHQQIDDAERERRYAMINDFETELAEAGTTMIKCFLNISYDEQRERLLARLDDPAKHWKFNEGDIVERRRWPEYQDAYAAMLAATSTDTAPWYAIPSDRKWYRNWAIATILRDTLVDLDPQFPQKDLDLADLRRRLAPPN</sequence>
<keyword evidence="1 4" id="KW-0808">Transferase</keyword>
<dbReference type="Proteomes" id="UP000199103">
    <property type="component" value="Chromosome I"/>
</dbReference>
<dbReference type="AlphaFoldDB" id="A0A1H1RK23"/>
<keyword evidence="2" id="KW-0418">Kinase</keyword>
<dbReference type="InterPro" id="IPR027417">
    <property type="entry name" value="P-loop_NTPase"/>
</dbReference>
<accession>A0A1H1RK23</accession>
<evidence type="ECO:0000259" key="3">
    <source>
        <dbReference type="Pfam" id="PF03976"/>
    </source>
</evidence>
<dbReference type="PIRSF" id="PIRSF028756">
    <property type="entry name" value="PPK2_prd"/>
    <property type="match status" value="1"/>
</dbReference>
<dbReference type="GO" id="GO:0008976">
    <property type="term" value="F:polyphosphate kinase activity"/>
    <property type="evidence" value="ECO:0007669"/>
    <property type="project" value="InterPro"/>
</dbReference>
<protein>
    <submittedName>
        <fullName evidence="4">Polyphosphate:nucleotide phosphotransferase, PPK2 family</fullName>
    </submittedName>
</protein>
<organism evidence="4 5">
    <name type="scientific">Microlunatus soli</name>
    <dbReference type="NCBI Taxonomy" id="630515"/>
    <lineage>
        <taxon>Bacteria</taxon>
        <taxon>Bacillati</taxon>
        <taxon>Actinomycetota</taxon>
        <taxon>Actinomycetes</taxon>
        <taxon>Propionibacteriales</taxon>
        <taxon>Propionibacteriaceae</taxon>
        <taxon>Microlunatus</taxon>
    </lineage>
</organism>
<dbReference type="SUPFAM" id="SSF52540">
    <property type="entry name" value="P-loop containing nucleoside triphosphate hydrolases"/>
    <property type="match status" value="1"/>
</dbReference>
<evidence type="ECO:0000313" key="4">
    <source>
        <dbReference type="EMBL" id="SDS36032.1"/>
    </source>
</evidence>
<feature type="domain" description="Polyphosphate kinase-2-related" evidence="3">
    <location>
        <begin position="35"/>
        <end position="260"/>
    </location>
</feature>
<evidence type="ECO:0000256" key="1">
    <source>
        <dbReference type="ARBA" id="ARBA00022679"/>
    </source>
</evidence>
<dbReference type="OrthoDB" id="9775224at2"/>